<name>A0ABU1S4E9_9FLAO</name>
<dbReference type="EMBL" id="JAVDTX010000005">
    <property type="protein sequence ID" value="MDR6845916.1"/>
    <property type="molecule type" value="Genomic_DNA"/>
</dbReference>
<sequence>MKRFLGILICVFTFMGCDDGDLVVDTIDFADVATSSCSENDLLFKLKEGEALILNIPEETFANDPTDVNDPIKINVDATNQVVYNFYNGKVSIGNICDLIPPATPTINKQWNASSGVVEITTTAVKKLDETNNSTRITGYNNNIVLKNITFKKEDGTTQFYETLVFGDYLKTVDPLPFGFNGLLQICSNNGQVYDFSDSESFTLNIDPALIANEVTPVNSPRTGAVGVVKNKLVYRLFNGVVPPSYFCQTTDPLLPTVNQTWLGKEGGVIEVTTTTSGPNTFKHVIVLKNVTLEKDNNNFQLGTSYKYGELQTIKP</sequence>
<protein>
    <recommendedName>
        <fullName evidence="3">Lipoprotein</fullName>
    </recommendedName>
</protein>
<dbReference type="Proteomes" id="UP001261871">
    <property type="component" value="Unassembled WGS sequence"/>
</dbReference>
<gene>
    <name evidence="1" type="ORF">J2W95_002626</name>
</gene>
<dbReference type="PROSITE" id="PS51257">
    <property type="entry name" value="PROKAR_LIPOPROTEIN"/>
    <property type="match status" value="1"/>
</dbReference>
<evidence type="ECO:0008006" key="3">
    <source>
        <dbReference type="Google" id="ProtNLM"/>
    </source>
</evidence>
<evidence type="ECO:0000313" key="1">
    <source>
        <dbReference type="EMBL" id="MDR6845916.1"/>
    </source>
</evidence>
<dbReference type="RefSeq" id="WP_310007634.1">
    <property type="nucleotide sequence ID" value="NZ_JAVDTX010000005.1"/>
</dbReference>
<comment type="caution">
    <text evidence="1">The sequence shown here is derived from an EMBL/GenBank/DDBJ whole genome shotgun (WGS) entry which is preliminary data.</text>
</comment>
<accession>A0ABU1S4E9</accession>
<reference evidence="1 2" key="1">
    <citation type="submission" date="2023-07" db="EMBL/GenBank/DDBJ databases">
        <title>Sorghum-associated microbial communities from plants grown in Nebraska, USA.</title>
        <authorList>
            <person name="Schachtman D."/>
        </authorList>
    </citation>
    <scope>NUCLEOTIDE SEQUENCE [LARGE SCALE GENOMIC DNA]</scope>
    <source>
        <strain evidence="1 2">BE124</strain>
    </source>
</reference>
<keyword evidence="2" id="KW-1185">Reference proteome</keyword>
<evidence type="ECO:0000313" key="2">
    <source>
        <dbReference type="Proteomes" id="UP001261871"/>
    </source>
</evidence>
<proteinExistence type="predicted"/>
<organism evidence="1 2">
    <name type="scientific">Flavobacterium granuli</name>
    <dbReference type="NCBI Taxonomy" id="280093"/>
    <lineage>
        <taxon>Bacteria</taxon>
        <taxon>Pseudomonadati</taxon>
        <taxon>Bacteroidota</taxon>
        <taxon>Flavobacteriia</taxon>
        <taxon>Flavobacteriales</taxon>
        <taxon>Flavobacteriaceae</taxon>
        <taxon>Flavobacterium</taxon>
    </lineage>
</organism>